<proteinExistence type="predicted"/>
<comment type="caution">
    <text evidence="1">The sequence shown here is derived from an EMBL/GenBank/DDBJ whole genome shotgun (WGS) entry which is preliminary data.</text>
</comment>
<dbReference type="Proteomes" id="UP000284243">
    <property type="component" value="Unassembled WGS sequence"/>
</dbReference>
<organism evidence="1 2">
    <name type="scientific">Odoribacter splanchnicus</name>
    <dbReference type="NCBI Taxonomy" id="28118"/>
    <lineage>
        <taxon>Bacteria</taxon>
        <taxon>Pseudomonadati</taxon>
        <taxon>Bacteroidota</taxon>
        <taxon>Bacteroidia</taxon>
        <taxon>Bacteroidales</taxon>
        <taxon>Odoribacteraceae</taxon>
        <taxon>Odoribacter</taxon>
    </lineage>
</organism>
<evidence type="ECO:0000313" key="1">
    <source>
        <dbReference type="EMBL" id="RGU55245.1"/>
    </source>
</evidence>
<sequence length="105" mass="12318">MRKEDTYTLLGTLSLVPRFKQMPPNHEKPQNKKGSYFRNYLIQRAENGTQTRDPQLGRLVLYFGNEKLRFPLLRLSYSLFCTCKNAFIFSYGLNVGLNIYLFKAD</sequence>
<name>A0A412TN89_9BACT</name>
<protein>
    <submittedName>
        <fullName evidence="1">Uncharacterized protein</fullName>
    </submittedName>
</protein>
<evidence type="ECO:0000313" key="2">
    <source>
        <dbReference type="Proteomes" id="UP000284243"/>
    </source>
</evidence>
<gene>
    <name evidence="1" type="ORF">DWW57_12830</name>
</gene>
<dbReference type="AlphaFoldDB" id="A0A412TN89"/>
<reference evidence="1 2" key="1">
    <citation type="submission" date="2018-08" db="EMBL/GenBank/DDBJ databases">
        <title>A genome reference for cultivated species of the human gut microbiota.</title>
        <authorList>
            <person name="Zou Y."/>
            <person name="Xue W."/>
            <person name="Luo G."/>
        </authorList>
    </citation>
    <scope>NUCLEOTIDE SEQUENCE [LARGE SCALE GENOMIC DNA]</scope>
    <source>
        <strain evidence="1 2">AF16-14</strain>
    </source>
</reference>
<dbReference type="EMBL" id="QRYC01000019">
    <property type="protein sequence ID" value="RGU55245.1"/>
    <property type="molecule type" value="Genomic_DNA"/>
</dbReference>
<accession>A0A412TN89</accession>